<keyword evidence="8" id="KW-1185">Reference proteome</keyword>
<dbReference type="Gene3D" id="1.10.1740.10">
    <property type="match status" value="1"/>
</dbReference>
<feature type="domain" description="RNA polymerase sigma factor 70 region 4 type 2" evidence="6">
    <location>
        <begin position="140"/>
        <end position="189"/>
    </location>
</feature>
<evidence type="ECO:0000256" key="1">
    <source>
        <dbReference type="ARBA" id="ARBA00010641"/>
    </source>
</evidence>
<dbReference type="RefSeq" id="WP_145388236.1">
    <property type="nucleotide sequence ID" value="NZ_CP037423.1"/>
</dbReference>
<dbReference type="InterPro" id="IPR036388">
    <property type="entry name" value="WH-like_DNA-bd_sf"/>
</dbReference>
<dbReference type="NCBIfam" id="NF008888">
    <property type="entry name" value="PRK11922.1"/>
    <property type="match status" value="1"/>
</dbReference>
<dbReference type="SUPFAM" id="SSF88659">
    <property type="entry name" value="Sigma3 and sigma4 domains of RNA polymerase sigma factors"/>
    <property type="match status" value="1"/>
</dbReference>
<organism evidence="7 8">
    <name type="scientific">Stieleria neptunia</name>
    <dbReference type="NCBI Taxonomy" id="2527979"/>
    <lineage>
        <taxon>Bacteria</taxon>
        <taxon>Pseudomonadati</taxon>
        <taxon>Planctomycetota</taxon>
        <taxon>Planctomycetia</taxon>
        <taxon>Pirellulales</taxon>
        <taxon>Pirellulaceae</taxon>
        <taxon>Stieleria</taxon>
    </lineage>
</organism>
<dbReference type="InterPro" id="IPR014284">
    <property type="entry name" value="RNA_pol_sigma-70_dom"/>
</dbReference>
<dbReference type="SUPFAM" id="SSF88946">
    <property type="entry name" value="Sigma2 domain of RNA polymerase sigma factors"/>
    <property type="match status" value="1"/>
</dbReference>
<dbReference type="InterPro" id="IPR013249">
    <property type="entry name" value="RNA_pol_sigma70_r4_t2"/>
</dbReference>
<dbReference type="NCBIfam" id="TIGR02937">
    <property type="entry name" value="sigma70-ECF"/>
    <property type="match status" value="1"/>
</dbReference>
<keyword evidence="4" id="KW-0804">Transcription</keyword>
<dbReference type="GO" id="GO:0003677">
    <property type="term" value="F:DNA binding"/>
    <property type="evidence" value="ECO:0007669"/>
    <property type="project" value="InterPro"/>
</dbReference>
<dbReference type="Gene3D" id="1.10.10.10">
    <property type="entry name" value="Winged helix-like DNA-binding domain superfamily/Winged helix DNA-binding domain"/>
    <property type="match status" value="1"/>
</dbReference>
<dbReference type="GO" id="GO:0016987">
    <property type="term" value="F:sigma factor activity"/>
    <property type="evidence" value="ECO:0007669"/>
    <property type="project" value="UniProtKB-KW"/>
</dbReference>
<dbReference type="KEGG" id="snep:Enr13x_37260"/>
<evidence type="ECO:0000259" key="6">
    <source>
        <dbReference type="Pfam" id="PF08281"/>
    </source>
</evidence>
<dbReference type="AlphaFoldDB" id="A0A518HSQ2"/>
<sequence>MRQRDELESDEMRADALTDETIVDRVRGGDLASFELLMRRYNQRLFRVARSILGNDAEAEDAVQETYVRAYEHLSQFRGDAAFSTWLTKITVYEALGRRRIRQRFRSLQIDPSEACTMHDSAKTDDPFEHASRRELQSMLVRSVDALPQDLRTVFVLRVVDGLDTRETAECLRLSEANVKTRLYRARTLLQRKIDRQIGEEVRLLHQFDGARCDRLVESVMRRIQGR</sequence>
<feature type="domain" description="RNA polymerase sigma-70 region 2" evidence="5">
    <location>
        <begin position="37"/>
        <end position="104"/>
    </location>
</feature>
<dbReference type="PANTHER" id="PTHR43133:SF51">
    <property type="entry name" value="RNA POLYMERASE SIGMA FACTOR"/>
    <property type="match status" value="1"/>
</dbReference>
<comment type="similarity">
    <text evidence="1">Belongs to the sigma-70 factor family. ECF subfamily.</text>
</comment>
<keyword evidence="2" id="KW-0805">Transcription regulation</keyword>
<evidence type="ECO:0000259" key="5">
    <source>
        <dbReference type="Pfam" id="PF04542"/>
    </source>
</evidence>
<protein>
    <submittedName>
        <fullName evidence="7">ECF RNA polymerase sigma-E factor</fullName>
    </submittedName>
</protein>
<evidence type="ECO:0000256" key="3">
    <source>
        <dbReference type="ARBA" id="ARBA00023082"/>
    </source>
</evidence>
<dbReference type="PANTHER" id="PTHR43133">
    <property type="entry name" value="RNA POLYMERASE ECF-TYPE SIGMA FACTO"/>
    <property type="match status" value="1"/>
</dbReference>
<dbReference type="InterPro" id="IPR013324">
    <property type="entry name" value="RNA_pol_sigma_r3/r4-like"/>
</dbReference>
<evidence type="ECO:0000313" key="8">
    <source>
        <dbReference type="Proteomes" id="UP000319004"/>
    </source>
</evidence>
<dbReference type="Pfam" id="PF04542">
    <property type="entry name" value="Sigma70_r2"/>
    <property type="match status" value="1"/>
</dbReference>
<evidence type="ECO:0000256" key="2">
    <source>
        <dbReference type="ARBA" id="ARBA00023015"/>
    </source>
</evidence>
<proteinExistence type="inferred from homology"/>
<evidence type="ECO:0000256" key="4">
    <source>
        <dbReference type="ARBA" id="ARBA00023163"/>
    </source>
</evidence>
<dbReference type="InterPro" id="IPR013325">
    <property type="entry name" value="RNA_pol_sigma_r2"/>
</dbReference>
<accession>A0A518HSQ2</accession>
<name>A0A518HSQ2_9BACT</name>
<evidence type="ECO:0000313" key="7">
    <source>
        <dbReference type="EMBL" id="QDV43866.1"/>
    </source>
</evidence>
<keyword evidence="3" id="KW-0731">Sigma factor</keyword>
<dbReference type="GO" id="GO:0006352">
    <property type="term" value="P:DNA-templated transcription initiation"/>
    <property type="evidence" value="ECO:0007669"/>
    <property type="project" value="InterPro"/>
</dbReference>
<dbReference type="Pfam" id="PF08281">
    <property type="entry name" value="Sigma70_r4_2"/>
    <property type="match status" value="1"/>
</dbReference>
<dbReference type="InterPro" id="IPR007627">
    <property type="entry name" value="RNA_pol_sigma70_r2"/>
</dbReference>
<dbReference type="EMBL" id="CP037423">
    <property type="protein sequence ID" value="QDV43866.1"/>
    <property type="molecule type" value="Genomic_DNA"/>
</dbReference>
<gene>
    <name evidence="7" type="primary">rpoE_6</name>
    <name evidence="7" type="ORF">Enr13x_37260</name>
</gene>
<dbReference type="OrthoDB" id="9780326at2"/>
<dbReference type="InterPro" id="IPR039425">
    <property type="entry name" value="RNA_pol_sigma-70-like"/>
</dbReference>
<reference evidence="7 8" key="1">
    <citation type="submission" date="2019-03" db="EMBL/GenBank/DDBJ databases">
        <title>Deep-cultivation of Planctomycetes and their phenomic and genomic characterization uncovers novel biology.</title>
        <authorList>
            <person name="Wiegand S."/>
            <person name="Jogler M."/>
            <person name="Boedeker C."/>
            <person name="Pinto D."/>
            <person name="Vollmers J."/>
            <person name="Rivas-Marin E."/>
            <person name="Kohn T."/>
            <person name="Peeters S.H."/>
            <person name="Heuer A."/>
            <person name="Rast P."/>
            <person name="Oberbeckmann S."/>
            <person name="Bunk B."/>
            <person name="Jeske O."/>
            <person name="Meyerdierks A."/>
            <person name="Storesund J.E."/>
            <person name="Kallscheuer N."/>
            <person name="Luecker S."/>
            <person name="Lage O.M."/>
            <person name="Pohl T."/>
            <person name="Merkel B.J."/>
            <person name="Hornburger P."/>
            <person name="Mueller R.-W."/>
            <person name="Bruemmer F."/>
            <person name="Labrenz M."/>
            <person name="Spormann A.M."/>
            <person name="Op den Camp H."/>
            <person name="Overmann J."/>
            <person name="Amann R."/>
            <person name="Jetten M.S.M."/>
            <person name="Mascher T."/>
            <person name="Medema M.H."/>
            <person name="Devos D.P."/>
            <person name="Kaster A.-K."/>
            <person name="Ovreas L."/>
            <person name="Rohde M."/>
            <person name="Galperin M.Y."/>
            <person name="Jogler C."/>
        </authorList>
    </citation>
    <scope>NUCLEOTIDE SEQUENCE [LARGE SCALE GENOMIC DNA]</scope>
    <source>
        <strain evidence="7 8">Enr13</strain>
    </source>
</reference>
<dbReference type="Proteomes" id="UP000319004">
    <property type="component" value="Chromosome"/>
</dbReference>